<gene>
    <name evidence="5" type="primary">queA</name>
    <name evidence="6" type="ORF">SADO_07897</name>
</gene>
<dbReference type="Gene3D" id="2.40.10.240">
    <property type="entry name" value="QueA-like"/>
    <property type="match status" value="1"/>
</dbReference>
<name>A0ABV2AZW5_9GAMM</name>
<dbReference type="InterPro" id="IPR036100">
    <property type="entry name" value="QueA_sf"/>
</dbReference>
<dbReference type="InterPro" id="IPR042119">
    <property type="entry name" value="QueA_dom2"/>
</dbReference>
<sequence>MDKHDFDYDLPADSIAQQPLAQRSASRLLALDRDSGQLSDSAITDLPAYLEAGDLLVFNDTRVLAARLFGHKNSGGAVEVMLERILDSQRLSAKIRANKPPKAGTVIVIGDTTLTVEAREGELYTLIHTDGESIATMIDTHGHVPLPPYIRREDTAGDRARYQTVWARHDGAVAAPTAGLHFDRPLLDALAAKGVEFGYATLHVGSGTYQRLREGDLADQRLHAERVTVDARLCEQVAAAHERGARVIAVGTTVVRSLESAARQPGAEGSLEPFHGETALFIKPGDPFHVVNAMVTNFHEPQSSLLMLVSAFAGREAVLAAYEHAKTEGYRFLSYGDAMFIGAGLSTSG</sequence>
<evidence type="ECO:0000313" key="7">
    <source>
        <dbReference type="Proteomes" id="UP001460888"/>
    </source>
</evidence>
<accession>A0ABV2AZW5</accession>
<dbReference type="NCBIfam" id="NF001140">
    <property type="entry name" value="PRK00147.1"/>
    <property type="match status" value="1"/>
</dbReference>
<comment type="function">
    <text evidence="5">Transfers and isomerizes the ribose moiety from AdoMet to the 7-aminomethyl group of 7-deazaguanine (preQ1-tRNA) to give epoxyqueuosine (oQ-tRNA).</text>
</comment>
<dbReference type="EMBL" id="APND01000002">
    <property type="protein sequence ID" value="MES1929162.1"/>
    <property type="molecule type" value="Genomic_DNA"/>
</dbReference>
<comment type="caution">
    <text evidence="6">The sequence shown here is derived from an EMBL/GenBank/DDBJ whole genome shotgun (WGS) entry which is preliminary data.</text>
</comment>
<dbReference type="EC" id="2.4.99.17" evidence="5"/>
<evidence type="ECO:0000256" key="3">
    <source>
        <dbReference type="ARBA" id="ARBA00022691"/>
    </source>
</evidence>
<keyword evidence="7" id="KW-1185">Reference proteome</keyword>
<keyword evidence="1 5" id="KW-0963">Cytoplasm</keyword>
<comment type="catalytic activity">
    <reaction evidence="5">
        <text>7-aminomethyl-7-carbaguanosine(34) in tRNA + S-adenosyl-L-methionine = epoxyqueuosine(34) in tRNA + adenine + L-methionine + 2 H(+)</text>
        <dbReference type="Rhea" id="RHEA:32155"/>
        <dbReference type="Rhea" id="RHEA-COMP:10342"/>
        <dbReference type="Rhea" id="RHEA-COMP:18582"/>
        <dbReference type="ChEBI" id="CHEBI:15378"/>
        <dbReference type="ChEBI" id="CHEBI:16708"/>
        <dbReference type="ChEBI" id="CHEBI:57844"/>
        <dbReference type="ChEBI" id="CHEBI:59789"/>
        <dbReference type="ChEBI" id="CHEBI:82833"/>
        <dbReference type="ChEBI" id="CHEBI:194443"/>
        <dbReference type="EC" id="2.4.99.17"/>
    </reaction>
</comment>
<evidence type="ECO:0000313" key="6">
    <source>
        <dbReference type="EMBL" id="MES1929162.1"/>
    </source>
</evidence>
<protein>
    <recommendedName>
        <fullName evidence="5">S-adenosylmethionine:tRNA ribosyltransferase-isomerase</fullName>
        <ecNumber evidence="5">2.4.99.17</ecNumber>
    </recommendedName>
    <alternativeName>
        <fullName evidence="5">Queuosine biosynthesis protein QueA</fullName>
    </alternativeName>
</protein>
<evidence type="ECO:0000256" key="2">
    <source>
        <dbReference type="ARBA" id="ARBA00022679"/>
    </source>
</evidence>
<comment type="similarity">
    <text evidence="5">Belongs to the QueA family.</text>
</comment>
<comment type="subunit">
    <text evidence="5">Monomer.</text>
</comment>
<dbReference type="Gene3D" id="3.40.1780.10">
    <property type="entry name" value="QueA-like"/>
    <property type="match status" value="1"/>
</dbReference>
<keyword evidence="4 5" id="KW-0671">Queuosine biosynthesis</keyword>
<comment type="pathway">
    <text evidence="5">tRNA modification; tRNA-queuosine biosynthesis.</text>
</comment>
<dbReference type="SUPFAM" id="SSF111337">
    <property type="entry name" value="QueA-like"/>
    <property type="match status" value="1"/>
</dbReference>
<evidence type="ECO:0000256" key="1">
    <source>
        <dbReference type="ARBA" id="ARBA00022490"/>
    </source>
</evidence>
<evidence type="ECO:0000256" key="5">
    <source>
        <dbReference type="HAMAP-Rule" id="MF_00113"/>
    </source>
</evidence>
<reference evidence="6 7" key="1">
    <citation type="submission" date="2013-03" db="EMBL/GenBank/DDBJ databases">
        <title>Salinisphaera dokdonensis CL-ES53 Genome Sequencing.</title>
        <authorList>
            <person name="Li C."/>
            <person name="Lai Q."/>
            <person name="Shao Z."/>
        </authorList>
    </citation>
    <scope>NUCLEOTIDE SEQUENCE [LARGE SCALE GENOMIC DNA]</scope>
    <source>
        <strain evidence="6 7">CL-ES53</strain>
    </source>
</reference>
<keyword evidence="2 5" id="KW-0808">Transferase</keyword>
<dbReference type="NCBIfam" id="TIGR00113">
    <property type="entry name" value="queA"/>
    <property type="match status" value="1"/>
</dbReference>
<dbReference type="Proteomes" id="UP001460888">
    <property type="component" value="Unassembled WGS sequence"/>
</dbReference>
<dbReference type="RefSeq" id="WP_353110655.1">
    <property type="nucleotide sequence ID" value="NZ_APND01000002.1"/>
</dbReference>
<proteinExistence type="inferred from homology"/>
<dbReference type="HAMAP" id="MF_00113">
    <property type="entry name" value="QueA"/>
    <property type="match status" value="1"/>
</dbReference>
<dbReference type="InterPro" id="IPR042118">
    <property type="entry name" value="QueA_dom1"/>
</dbReference>
<comment type="subcellular location">
    <subcellularLocation>
        <location evidence="5">Cytoplasm</location>
    </subcellularLocation>
</comment>
<dbReference type="PANTHER" id="PTHR30307:SF0">
    <property type="entry name" value="S-ADENOSYLMETHIONINE:TRNA RIBOSYLTRANSFERASE-ISOMERASE"/>
    <property type="match status" value="1"/>
</dbReference>
<dbReference type="InterPro" id="IPR003699">
    <property type="entry name" value="QueA"/>
</dbReference>
<dbReference type="Pfam" id="PF02547">
    <property type="entry name" value="Queuosine_synth"/>
    <property type="match status" value="1"/>
</dbReference>
<evidence type="ECO:0000256" key="4">
    <source>
        <dbReference type="ARBA" id="ARBA00022785"/>
    </source>
</evidence>
<dbReference type="PANTHER" id="PTHR30307">
    <property type="entry name" value="S-ADENOSYLMETHIONINE:TRNA RIBOSYLTRANSFERASE-ISOMERASE"/>
    <property type="match status" value="1"/>
</dbReference>
<keyword evidence="3 5" id="KW-0949">S-adenosyl-L-methionine</keyword>
<organism evidence="6 7">
    <name type="scientific">Salinisphaera dokdonensis CL-ES53</name>
    <dbReference type="NCBI Taxonomy" id="1304272"/>
    <lineage>
        <taxon>Bacteria</taxon>
        <taxon>Pseudomonadati</taxon>
        <taxon>Pseudomonadota</taxon>
        <taxon>Gammaproteobacteria</taxon>
        <taxon>Salinisphaerales</taxon>
        <taxon>Salinisphaeraceae</taxon>
        <taxon>Salinisphaera</taxon>
    </lineage>
</organism>